<gene>
    <name evidence="8" type="ORF">SAMN02745130_03700</name>
</gene>
<dbReference type="Gene3D" id="1.10.443.10">
    <property type="entry name" value="Intergrase catalytic core"/>
    <property type="match status" value="1"/>
</dbReference>
<accession>A0A1T4XZ14</accession>
<dbReference type="Proteomes" id="UP000190460">
    <property type="component" value="Unassembled WGS sequence"/>
</dbReference>
<dbReference type="InterPro" id="IPR011010">
    <property type="entry name" value="DNA_brk_join_enz"/>
</dbReference>
<reference evidence="8 9" key="1">
    <citation type="submission" date="2017-02" db="EMBL/GenBank/DDBJ databases">
        <authorList>
            <person name="Peterson S.W."/>
        </authorList>
    </citation>
    <scope>NUCLEOTIDE SEQUENCE [LARGE SCALE GENOMIC DNA]</scope>
    <source>
        <strain evidence="8 9">ATCC 49788</strain>
    </source>
</reference>
<feature type="domain" description="Tyr recombinase" evidence="6">
    <location>
        <begin position="198"/>
        <end position="371"/>
    </location>
</feature>
<dbReference type="InterPro" id="IPR010998">
    <property type="entry name" value="Integrase_recombinase_N"/>
</dbReference>
<dbReference type="PANTHER" id="PTHR30629:SF2">
    <property type="entry name" value="PROPHAGE INTEGRASE INTS-RELATED"/>
    <property type="match status" value="1"/>
</dbReference>
<evidence type="ECO:0000256" key="5">
    <source>
        <dbReference type="PROSITE-ProRule" id="PRU01248"/>
    </source>
</evidence>
<dbReference type="PANTHER" id="PTHR30629">
    <property type="entry name" value="PROPHAGE INTEGRASE"/>
    <property type="match status" value="1"/>
</dbReference>
<evidence type="ECO:0000256" key="2">
    <source>
        <dbReference type="ARBA" id="ARBA00022908"/>
    </source>
</evidence>
<dbReference type="GO" id="GO:0006310">
    <property type="term" value="P:DNA recombination"/>
    <property type="evidence" value="ECO:0007669"/>
    <property type="project" value="UniProtKB-KW"/>
</dbReference>
<dbReference type="AlphaFoldDB" id="A0A1T4XZ14"/>
<evidence type="ECO:0000256" key="4">
    <source>
        <dbReference type="ARBA" id="ARBA00023172"/>
    </source>
</evidence>
<keyword evidence="2" id="KW-0229">DNA integration</keyword>
<dbReference type="GO" id="GO:0015074">
    <property type="term" value="P:DNA integration"/>
    <property type="evidence" value="ECO:0007669"/>
    <property type="project" value="UniProtKB-KW"/>
</dbReference>
<dbReference type="GO" id="GO:0003677">
    <property type="term" value="F:DNA binding"/>
    <property type="evidence" value="ECO:0007669"/>
    <property type="project" value="UniProtKB-UniRule"/>
</dbReference>
<keyword evidence="9" id="KW-1185">Reference proteome</keyword>
<dbReference type="STRING" id="92487.SAMN02745130_03700"/>
<dbReference type="Gene3D" id="1.10.150.130">
    <property type="match status" value="1"/>
</dbReference>
<dbReference type="Gene3D" id="3.30.160.390">
    <property type="entry name" value="Integrase, DNA-binding domain"/>
    <property type="match status" value="1"/>
</dbReference>
<evidence type="ECO:0000313" key="8">
    <source>
        <dbReference type="EMBL" id="SKA94794.1"/>
    </source>
</evidence>
<dbReference type="Pfam" id="PF22022">
    <property type="entry name" value="Phage_int_M"/>
    <property type="match status" value="1"/>
</dbReference>
<dbReference type="SUPFAM" id="SSF56349">
    <property type="entry name" value="DNA breaking-rejoining enzymes"/>
    <property type="match status" value="1"/>
</dbReference>
<dbReference type="InterPro" id="IPR013762">
    <property type="entry name" value="Integrase-like_cat_sf"/>
</dbReference>
<feature type="domain" description="Core-binding (CB)" evidence="7">
    <location>
        <begin position="98"/>
        <end position="178"/>
    </location>
</feature>
<dbReference type="RefSeq" id="WP_078924132.1">
    <property type="nucleotide sequence ID" value="NZ_FUYB01000027.1"/>
</dbReference>
<dbReference type="InterPro" id="IPR053876">
    <property type="entry name" value="Phage_int_M"/>
</dbReference>
<evidence type="ECO:0000259" key="6">
    <source>
        <dbReference type="PROSITE" id="PS51898"/>
    </source>
</evidence>
<sequence length="396" mass="44763">MSLTALAIKSLKNKEGKPYTDYLDGNGLKVRVTRAGHKSYLYRYKINGKPFEYTIGAVDDLSLSDARKEHASLVSQVKAGRNPKLERDLKTQSVHAVPTVKDFAETYIQRYAKPKKKSWLEDDRQLKADVIPALGSLRIDAVKRAHVIALLDRKEDAGAMVARNRLLSLLSKYFAFALERGLVELNPVTGIKRLTEESRNRVLSDNEIKLFWHWLHSNKCDFATNSALKLALITGQRVDEVCSIREEHIQGDWWLLPDSKNSLPHTVFLCEMAKQIIDELRPHSRKGYLLINGKGAAKDSASLPKAMKESSIEWESEPKPTPHDLRRTCITGISCLGFSRLVQDKVANHIDSSVGGIYDRNDYAKEKQQAMEAWERKLSEIIHGQASSNVLTFRQA</sequence>
<dbReference type="InterPro" id="IPR050808">
    <property type="entry name" value="Phage_Integrase"/>
</dbReference>
<dbReference type="InterPro" id="IPR044068">
    <property type="entry name" value="CB"/>
</dbReference>
<name>A0A1T4XZ14_9GAMM</name>
<dbReference type="Pfam" id="PF00589">
    <property type="entry name" value="Phage_integrase"/>
    <property type="match status" value="1"/>
</dbReference>
<evidence type="ECO:0000256" key="3">
    <source>
        <dbReference type="ARBA" id="ARBA00023125"/>
    </source>
</evidence>
<evidence type="ECO:0000256" key="1">
    <source>
        <dbReference type="ARBA" id="ARBA00008857"/>
    </source>
</evidence>
<dbReference type="Pfam" id="PF13356">
    <property type="entry name" value="Arm-DNA-bind_3"/>
    <property type="match status" value="1"/>
</dbReference>
<keyword evidence="4" id="KW-0233">DNA recombination</keyword>
<proteinExistence type="inferred from homology"/>
<dbReference type="OrthoDB" id="5391994at2"/>
<dbReference type="EMBL" id="FUYB01000027">
    <property type="protein sequence ID" value="SKA94794.1"/>
    <property type="molecule type" value="Genomic_DNA"/>
</dbReference>
<evidence type="ECO:0000259" key="7">
    <source>
        <dbReference type="PROSITE" id="PS51900"/>
    </source>
</evidence>
<organism evidence="8 9">
    <name type="scientific">Thiothrix eikelboomii</name>
    <dbReference type="NCBI Taxonomy" id="92487"/>
    <lineage>
        <taxon>Bacteria</taxon>
        <taxon>Pseudomonadati</taxon>
        <taxon>Pseudomonadota</taxon>
        <taxon>Gammaproteobacteria</taxon>
        <taxon>Thiotrichales</taxon>
        <taxon>Thiotrichaceae</taxon>
        <taxon>Thiothrix</taxon>
    </lineage>
</organism>
<keyword evidence="3 5" id="KW-0238">DNA-binding</keyword>
<dbReference type="PROSITE" id="PS51898">
    <property type="entry name" value="TYR_RECOMBINASE"/>
    <property type="match status" value="1"/>
</dbReference>
<dbReference type="CDD" id="cd00801">
    <property type="entry name" value="INT_P4_C"/>
    <property type="match status" value="1"/>
</dbReference>
<dbReference type="InterPro" id="IPR002104">
    <property type="entry name" value="Integrase_catalytic"/>
</dbReference>
<evidence type="ECO:0000313" key="9">
    <source>
        <dbReference type="Proteomes" id="UP000190460"/>
    </source>
</evidence>
<protein>
    <submittedName>
        <fullName evidence="8">Integrase</fullName>
    </submittedName>
</protein>
<dbReference type="PROSITE" id="PS51900">
    <property type="entry name" value="CB"/>
    <property type="match status" value="1"/>
</dbReference>
<comment type="similarity">
    <text evidence="1">Belongs to the 'phage' integrase family.</text>
</comment>
<dbReference type="InterPro" id="IPR038488">
    <property type="entry name" value="Integrase_DNA-bd_sf"/>
</dbReference>
<dbReference type="InterPro" id="IPR025166">
    <property type="entry name" value="Integrase_DNA_bind_dom"/>
</dbReference>